<reference evidence="2" key="1">
    <citation type="journal article" date="2020" name="Microb. Genom.">
        <title>Genetic diversity of clinical and environmental Mucorales isolates obtained from an investigation of mucormycosis cases among solid organ transplant recipients.</title>
        <authorList>
            <person name="Nguyen M.H."/>
            <person name="Kaul D."/>
            <person name="Muto C."/>
            <person name="Cheng S.J."/>
            <person name="Richter R.A."/>
            <person name="Bruno V.M."/>
            <person name="Liu G."/>
            <person name="Beyhan S."/>
            <person name="Sundermann A.J."/>
            <person name="Mounaud S."/>
            <person name="Pasculle A.W."/>
            <person name="Nierman W.C."/>
            <person name="Driscoll E."/>
            <person name="Cumbie R."/>
            <person name="Clancy C.J."/>
            <person name="Dupont C.L."/>
        </authorList>
    </citation>
    <scope>NUCLEOTIDE SEQUENCE</scope>
    <source>
        <strain evidence="2">GL11</strain>
    </source>
</reference>
<comment type="caution">
    <text evidence="2">The sequence shown here is derived from an EMBL/GenBank/DDBJ whole genome shotgun (WGS) entry which is preliminary data.</text>
</comment>
<protein>
    <submittedName>
        <fullName evidence="2">Uncharacterized protein</fullName>
    </submittedName>
</protein>
<proteinExistence type="predicted"/>
<evidence type="ECO:0000256" key="1">
    <source>
        <dbReference type="SAM" id="MobiDB-lite"/>
    </source>
</evidence>
<keyword evidence="3" id="KW-1185">Reference proteome</keyword>
<accession>A0A9P6X5V9</accession>
<sequence length="447" mass="51253">MSTEIVLWNAAEWLKANYKESNGLPMFFVKGDYSYQSRDKAMNDYVITVKLAKSSDDPHYSQWANAVSEAEFSVLSNRSVNEFWAGLLDYENRQNSLNAFQKIKFINSDPSSSQFKPSVAQKSKRKHSSHHPPQSSRQKIVVNEIDGVFIPGLSSSVGSFIGTLASNSQIFDRKSRYFVTLGMNGILDMTDTTPGSQLSHLPEEALQACQNKFAPDQREISLDTIEKYEELLFFNEKNYRNFLQKSLDSIKYSRIPDQDDIVRDVYQHILKVHLYSPEVFTEKTRNFLSEQDYIIKFWSYIIETVFRSSGIIAHWGDTISSFSIENGTLTKMDLRLINLCADSLKEALDVGNAEFAKKESESKYYKDLLKAVLSSKIHLNELLKNFPGMTQERVKELKMPLCIITGTACYVYGLHLESRDKRGRDFRLAEESIDTEESLFRCKGYGR</sequence>
<evidence type="ECO:0000313" key="2">
    <source>
        <dbReference type="EMBL" id="KAG1306027.1"/>
    </source>
</evidence>
<dbReference type="OrthoDB" id="2276011at2759"/>
<dbReference type="AlphaFoldDB" id="A0A9P6X5V9"/>
<dbReference type="EMBL" id="JAANQT010001225">
    <property type="protein sequence ID" value="KAG1306027.1"/>
    <property type="molecule type" value="Genomic_DNA"/>
</dbReference>
<feature type="region of interest" description="Disordered" evidence="1">
    <location>
        <begin position="110"/>
        <end position="137"/>
    </location>
</feature>
<evidence type="ECO:0000313" key="3">
    <source>
        <dbReference type="Proteomes" id="UP000716291"/>
    </source>
</evidence>
<gene>
    <name evidence="2" type="ORF">G6F64_007914</name>
</gene>
<organism evidence="2 3">
    <name type="scientific">Rhizopus oryzae</name>
    <name type="common">Mucormycosis agent</name>
    <name type="synonym">Rhizopus arrhizus var. delemar</name>
    <dbReference type="NCBI Taxonomy" id="64495"/>
    <lineage>
        <taxon>Eukaryota</taxon>
        <taxon>Fungi</taxon>
        <taxon>Fungi incertae sedis</taxon>
        <taxon>Mucoromycota</taxon>
        <taxon>Mucoromycotina</taxon>
        <taxon>Mucoromycetes</taxon>
        <taxon>Mucorales</taxon>
        <taxon>Mucorineae</taxon>
        <taxon>Rhizopodaceae</taxon>
        <taxon>Rhizopus</taxon>
    </lineage>
</organism>
<dbReference type="Proteomes" id="UP000716291">
    <property type="component" value="Unassembled WGS sequence"/>
</dbReference>
<name>A0A9P6X5V9_RHIOR</name>